<sequence length="664" mass="72061">METARGGSGSAAGGAGASGGYPDSLDSSPRSRAGDSGDDSFQSKKLRLMCSYGGQIVPRPHDKSLCYLGGDTRIVVVDRHITLAELSAKLSSLFNGHDFSLKYQIPSEDLDSLISITTEEDFDNMVEEYDRIAISSCSHGTTAILNKPNQITTAGKSSRLRLFLFPIKIDSAPSSIGSLLDDSKSETWFVDALNGAIGIAAALPRRSSADSIASSVNCLLSLGEDTIPSVPAMPVEQNHHVQSLKHNQEVHSVPDSPMMDTSSSFGSTSSAHSQLNLPHIRSDDRSPDKRGLEDHFSPTTVALPVAVNLPLPSSAITSVATPPPGSSPNENNNHGGGGKGGFSSDDDNLDQLMTTNPPQPPLPQQLKLNGTFDKSIPARPVYYPEKTTHVEQSDWNNTLSDYPKQEVPHESDSQYMVQSQVSEQSNHVWPQQQHQQHYIHPDPQSVQHHRPSYQNPQLLPHHHPSTPLVPIQSYYQIHHPIQHQQQSSQTPYISQFPLYFMPVPQNSPTLSMPPHMPPNLVDGTIMSCSSSSPSLSLGKPVMSTTSNPIPLPRGIASPQKHPELPATNIYRTSSTTSPQPSPPPQLINMNENAPQFISNYPPMYHSPLSQAAPPYTQRPVYYAQAASSPLPSQFHMTSSTASTIISDAQIQPQKPDLKQTRAAS</sequence>
<feature type="compositionally biased region" description="Gly residues" evidence="1">
    <location>
        <begin position="1"/>
        <end position="19"/>
    </location>
</feature>
<proteinExistence type="predicted"/>
<feature type="region of interest" description="Disordered" evidence="1">
    <location>
        <begin position="1"/>
        <end position="40"/>
    </location>
</feature>
<feature type="region of interest" description="Disordered" evidence="1">
    <location>
        <begin position="316"/>
        <end position="369"/>
    </location>
</feature>
<evidence type="ECO:0000256" key="1">
    <source>
        <dbReference type="SAM" id="MobiDB-lite"/>
    </source>
</evidence>
<reference evidence="4" key="1">
    <citation type="journal article" date="2016" name="Nature">
        <title>The genome of the seagrass Zostera marina reveals angiosperm adaptation to the sea.</title>
        <authorList>
            <person name="Olsen J.L."/>
            <person name="Rouze P."/>
            <person name="Verhelst B."/>
            <person name="Lin Y.-C."/>
            <person name="Bayer T."/>
            <person name="Collen J."/>
            <person name="Dattolo E."/>
            <person name="De Paoli E."/>
            <person name="Dittami S."/>
            <person name="Maumus F."/>
            <person name="Michel G."/>
            <person name="Kersting A."/>
            <person name="Lauritano C."/>
            <person name="Lohaus R."/>
            <person name="Toepel M."/>
            <person name="Tonon T."/>
            <person name="Vanneste K."/>
            <person name="Amirebrahimi M."/>
            <person name="Brakel J."/>
            <person name="Bostroem C."/>
            <person name="Chovatia M."/>
            <person name="Grimwood J."/>
            <person name="Jenkins J.W."/>
            <person name="Jueterbock A."/>
            <person name="Mraz A."/>
            <person name="Stam W.T."/>
            <person name="Tice H."/>
            <person name="Bornberg-Bauer E."/>
            <person name="Green P.J."/>
            <person name="Pearson G.A."/>
            <person name="Procaccini G."/>
            <person name="Duarte C.M."/>
            <person name="Schmutz J."/>
            <person name="Reusch T.B.H."/>
            <person name="Van de Peer Y."/>
        </authorList>
    </citation>
    <scope>NUCLEOTIDE SEQUENCE [LARGE SCALE GENOMIC DNA]</scope>
    <source>
        <strain evidence="4">cv. Finnish</strain>
    </source>
</reference>
<feature type="compositionally biased region" description="Basic and acidic residues" evidence="1">
    <location>
        <begin position="403"/>
        <end position="412"/>
    </location>
</feature>
<feature type="region of interest" description="Disordered" evidence="1">
    <location>
        <begin position="388"/>
        <end position="455"/>
    </location>
</feature>
<dbReference type="SUPFAM" id="SSF54277">
    <property type="entry name" value="CAD &amp; PB1 domains"/>
    <property type="match status" value="1"/>
</dbReference>
<evidence type="ECO:0000259" key="2">
    <source>
        <dbReference type="SMART" id="SM00666"/>
    </source>
</evidence>
<evidence type="ECO:0000313" key="3">
    <source>
        <dbReference type="EMBL" id="KMZ75905.1"/>
    </source>
</evidence>
<feature type="compositionally biased region" description="Low complexity" evidence="1">
    <location>
        <begin position="430"/>
        <end position="444"/>
    </location>
</feature>
<feature type="compositionally biased region" description="Basic and acidic residues" evidence="1">
    <location>
        <begin position="280"/>
        <end position="295"/>
    </location>
</feature>
<feature type="region of interest" description="Disordered" evidence="1">
    <location>
        <begin position="241"/>
        <end position="295"/>
    </location>
</feature>
<evidence type="ECO:0000313" key="4">
    <source>
        <dbReference type="Proteomes" id="UP000036987"/>
    </source>
</evidence>
<gene>
    <name evidence="3" type="ORF">ZOSMA_10G01740</name>
</gene>
<dbReference type="SMART" id="SM00666">
    <property type="entry name" value="PB1"/>
    <property type="match status" value="1"/>
</dbReference>
<dbReference type="InterPro" id="IPR053198">
    <property type="entry name" value="Gynoecium_Dev_Regulator"/>
</dbReference>
<feature type="domain" description="PB1" evidence="2">
    <location>
        <begin position="60"/>
        <end position="148"/>
    </location>
</feature>
<keyword evidence="4" id="KW-1185">Reference proteome</keyword>
<organism evidence="3 4">
    <name type="scientific">Zostera marina</name>
    <name type="common">Eelgrass</name>
    <dbReference type="NCBI Taxonomy" id="29655"/>
    <lineage>
        <taxon>Eukaryota</taxon>
        <taxon>Viridiplantae</taxon>
        <taxon>Streptophyta</taxon>
        <taxon>Embryophyta</taxon>
        <taxon>Tracheophyta</taxon>
        <taxon>Spermatophyta</taxon>
        <taxon>Magnoliopsida</taxon>
        <taxon>Liliopsida</taxon>
        <taxon>Zosteraceae</taxon>
        <taxon>Zostera</taxon>
    </lineage>
</organism>
<dbReference type="Gene3D" id="3.10.20.90">
    <property type="entry name" value="Phosphatidylinositol 3-kinase Catalytic Subunit, Chain A, domain 1"/>
    <property type="match status" value="1"/>
</dbReference>
<feature type="compositionally biased region" description="Low complexity" evidence="1">
    <location>
        <begin position="262"/>
        <end position="273"/>
    </location>
</feature>
<feature type="compositionally biased region" description="Polar residues" evidence="1">
    <location>
        <begin position="413"/>
        <end position="429"/>
    </location>
</feature>
<comment type="caution">
    <text evidence="3">The sequence shown here is derived from an EMBL/GenBank/DDBJ whole genome shotgun (WGS) entry which is preliminary data.</text>
</comment>
<dbReference type="Proteomes" id="UP000036987">
    <property type="component" value="Unassembled WGS sequence"/>
</dbReference>
<accession>A0A0K9Q5T6</accession>
<dbReference type="Pfam" id="PF00564">
    <property type="entry name" value="PB1"/>
    <property type="match status" value="1"/>
</dbReference>
<dbReference type="OMA" id="IHAGAHY"/>
<protein>
    <recommendedName>
        <fullName evidence="2">PB1 domain-containing protein</fullName>
    </recommendedName>
</protein>
<dbReference type="EMBL" id="LFYR01000113">
    <property type="protein sequence ID" value="KMZ75905.1"/>
    <property type="molecule type" value="Genomic_DNA"/>
</dbReference>
<dbReference type="CDD" id="cd06410">
    <property type="entry name" value="PB1_UP2"/>
    <property type="match status" value="1"/>
</dbReference>
<name>A0A0K9Q5T6_ZOSMR</name>
<dbReference type="OrthoDB" id="774308at2759"/>
<dbReference type="AlphaFoldDB" id="A0A0K9Q5T6"/>
<dbReference type="PANTHER" id="PTHR31066">
    <property type="entry name" value="OS05G0427100 PROTEIN-RELATED"/>
    <property type="match status" value="1"/>
</dbReference>
<dbReference type="PANTHER" id="PTHR31066:SF27">
    <property type="entry name" value="EXPRESSED PROTEIN"/>
    <property type="match status" value="1"/>
</dbReference>
<dbReference type="InterPro" id="IPR000270">
    <property type="entry name" value="PB1_dom"/>
</dbReference>